<proteinExistence type="predicted"/>
<dbReference type="Proteomes" id="UP000309997">
    <property type="component" value="Unassembled WGS sequence"/>
</dbReference>
<evidence type="ECO:0000313" key="2">
    <source>
        <dbReference type="Proteomes" id="UP000309997"/>
    </source>
</evidence>
<sequence>MTPREKHGAGTDLPQLKHLSLLLLLVDADCIYKSAGICDVFQADGSETRVLITCKSRKLICLLNVLISKIDPFTAFFFCFVFGHLCINRSIITISYERCPPAHGREICNFVATEENFIADNSVI</sequence>
<dbReference type="EMBL" id="RCHU02000012">
    <property type="protein sequence ID" value="KAL3575012.1"/>
    <property type="molecule type" value="Genomic_DNA"/>
</dbReference>
<evidence type="ECO:0000313" key="1">
    <source>
        <dbReference type="EMBL" id="KAL3575012.1"/>
    </source>
</evidence>
<comment type="caution">
    <text evidence="1">The sequence shown here is derived from an EMBL/GenBank/DDBJ whole genome shotgun (WGS) entry which is preliminary data.</text>
</comment>
<organism evidence="1 2">
    <name type="scientific">Populus alba</name>
    <name type="common">White poplar</name>
    <dbReference type="NCBI Taxonomy" id="43335"/>
    <lineage>
        <taxon>Eukaryota</taxon>
        <taxon>Viridiplantae</taxon>
        <taxon>Streptophyta</taxon>
        <taxon>Embryophyta</taxon>
        <taxon>Tracheophyta</taxon>
        <taxon>Spermatophyta</taxon>
        <taxon>Magnoliopsida</taxon>
        <taxon>eudicotyledons</taxon>
        <taxon>Gunneridae</taxon>
        <taxon>Pentapetalae</taxon>
        <taxon>rosids</taxon>
        <taxon>fabids</taxon>
        <taxon>Malpighiales</taxon>
        <taxon>Salicaceae</taxon>
        <taxon>Saliceae</taxon>
        <taxon>Populus</taxon>
    </lineage>
</organism>
<reference evidence="1 2" key="1">
    <citation type="journal article" date="2024" name="Plant Biotechnol. J.">
        <title>Genome and CRISPR/Cas9 system of a widespread forest tree (Populus alba) in the world.</title>
        <authorList>
            <person name="Liu Y.J."/>
            <person name="Jiang P.F."/>
            <person name="Han X.M."/>
            <person name="Li X.Y."/>
            <person name="Wang H.M."/>
            <person name="Wang Y.J."/>
            <person name="Wang X.X."/>
            <person name="Zeng Q.Y."/>
        </authorList>
    </citation>
    <scope>NUCLEOTIDE SEQUENCE [LARGE SCALE GENOMIC DNA]</scope>
    <source>
        <strain evidence="2">cv. PAL-ZL1</strain>
    </source>
</reference>
<name>A0ACC4B9I6_POPAL</name>
<keyword evidence="2" id="KW-1185">Reference proteome</keyword>
<accession>A0ACC4B9I6</accession>
<protein>
    <submittedName>
        <fullName evidence="1">Uncharacterized protein</fullName>
    </submittedName>
</protein>
<gene>
    <name evidence="1" type="ORF">D5086_023113</name>
</gene>